<dbReference type="AlphaFoldDB" id="G7K517"/>
<protein>
    <submittedName>
        <fullName evidence="1 2">Uncharacterized protein</fullName>
    </submittedName>
</protein>
<organism evidence="1 3">
    <name type="scientific">Medicago truncatula</name>
    <name type="common">Barrel medic</name>
    <name type="synonym">Medicago tribuloides</name>
    <dbReference type="NCBI Taxonomy" id="3880"/>
    <lineage>
        <taxon>Eukaryota</taxon>
        <taxon>Viridiplantae</taxon>
        <taxon>Streptophyta</taxon>
        <taxon>Embryophyta</taxon>
        <taxon>Tracheophyta</taxon>
        <taxon>Spermatophyta</taxon>
        <taxon>Magnoliopsida</taxon>
        <taxon>eudicotyledons</taxon>
        <taxon>Gunneridae</taxon>
        <taxon>Pentapetalae</taxon>
        <taxon>rosids</taxon>
        <taxon>fabids</taxon>
        <taxon>Fabales</taxon>
        <taxon>Fabaceae</taxon>
        <taxon>Papilionoideae</taxon>
        <taxon>50 kb inversion clade</taxon>
        <taxon>NPAAA clade</taxon>
        <taxon>Hologalegina</taxon>
        <taxon>IRL clade</taxon>
        <taxon>Trifolieae</taxon>
        <taxon>Medicago</taxon>
    </lineage>
</organism>
<dbReference type="HOGENOM" id="CLU_125180_2_1_1"/>
<reference evidence="2" key="3">
    <citation type="submission" date="2015-04" db="UniProtKB">
        <authorList>
            <consortium name="EnsemblPlants"/>
        </authorList>
    </citation>
    <scope>IDENTIFICATION</scope>
    <source>
        <strain evidence="2">cv. Jemalong A17</strain>
    </source>
</reference>
<reference evidence="1 3" key="2">
    <citation type="journal article" date="2014" name="BMC Genomics">
        <title>An improved genome release (version Mt4.0) for the model legume Medicago truncatula.</title>
        <authorList>
            <person name="Tang H."/>
            <person name="Krishnakumar V."/>
            <person name="Bidwell S."/>
            <person name="Rosen B."/>
            <person name="Chan A."/>
            <person name="Zhou S."/>
            <person name="Gentzbittel L."/>
            <person name="Childs K.L."/>
            <person name="Yandell M."/>
            <person name="Gundlach H."/>
            <person name="Mayer K.F."/>
            <person name="Schwartz D.C."/>
            <person name="Town C.D."/>
        </authorList>
    </citation>
    <scope>GENOME REANNOTATION</scope>
    <source>
        <strain evidence="2 3">cv. Jemalong A17</strain>
    </source>
</reference>
<sequence length="67" mass="8013">MNTKLDAMYYSMGKPNMFRINVDVTLSDLKDQSDWINGRLNHEDTRRMNNVEYRRLLTHMDMFGSPK</sequence>
<dbReference type="EMBL" id="CM001221">
    <property type="protein sequence ID" value="AES93736.1"/>
    <property type="molecule type" value="Genomic_DNA"/>
</dbReference>
<evidence type="ECO:0000313" key="1">
    <source>
        <dbReference type="EMBL" id="AES93736.1"/>
    </source>
</evidence>
<evidence type="ECO:0000313" key="2">
    <source>
        <dbReference type="EnsemblPlants" id="AES93736"/>
    </source>
</evidence>
<dbReference type="EnsemblPlants" id="AES93736">
    <property type="protein sequence ID" value="AES93736"/>
    <property type="gene ID" value="MTR_5g006910"/>
</dbReference>
<dbReference type="PaxDb" id="3880-AES93736"/>
<keyword evidence="3" id="KW-1185">Reference proteome</keyword>
<proteinExistence type="predicted"/>
<reference evidence="1 3" key="1">
    <citation type="journal article" date="2011" name="Nature">
        <title>The Medicago genome provides insight into the evolution of rhizobial symbioses.</title>
        <authorList>
            <person name="Young N.D."/>
            <person name="Debelle F."/>
            <person name="Oldroyd G.E."/>
            <person name="Geurts R."/>
            <person name="Cannon S.B."/>
            <person name="Udvardi M.K."/>
            <person name="Benedito V.A."/>
            <person name="Mayer K.F."/>
            <person name="Gouzy J."/>
            <person name="Schoof H."/>
            <person name="Van de Peer Y."/>
            <person name="Proost S."/>
            <person name="Cook D.R."/>
            <person name="Meyers B.C."/>
            <person name="Spannagl M."/>
            <person name="Cheung F."/>
            <person name="De Mita S."/>
            <person name="Krishnakumar V."/>
            <person name="Gundlach H."/>
            <person name="Zhou S."/>
            <person name="Mudge J."/>
            <person name="Bharti A.K."/>
            <person name="Murray J.D."/>
            <person name="Naoumkina M.A."/>
            <person name="Rosen B."/>
            <person name="Silverstein K.A."/>
            <person name="Tang H."/>
            <person name="Rombauts S."/>
            <person name="Zhao P.X."/>
            <person name="Zhou P."/>
            <person name="Barbe V."/>
            <person name="Bardou P."/>
            <person name="Bechner M."/>
            <person name="Bellec A."/>
            <person name="Berger A."/>
            <person name="Berges H."/>
            <person name="Bidwell S."/>
            <person name="Bisseling T."/>
            <person name="Choisne N."/>
            <person name="Couloux A."/>
            <person name="Denny R."/>
            <person name="Deshpande S."/>
            <person name="Dai X."/>
            <person name="Doyle J.J."/>
            <person name="Dudez A.M."/>
            <person name="Farmer A.D."/>
            <person name="Fouteau S."/>
            <person name="Franken C."/>
            <person name="Gibelin C."/>
            <person name="Gish J."/>
            <person name="Goldstein S."/>
            <person name="Gonzalez A.J."/>
            <person name="Green P.J."/>
            <person name="Hallab A."/>
            <person name="Hartog M."/>
            <person name="Hua A."/>
            <person name="Humphray S.J."/>
            <person name="Jeong D.H."/>
            <person name="Jing Y."/>
            <person name="Jocker A."/>
            <person name="Kenton S.M."/>
            <person name="Kim D.J."/>
            <person name="Klee K."/>
            <person name="Lai H."/>
            <person name="Lang C."/>
            <person name="Lin S."/>
            <person name="Macmil S.L."/>
            <person name="Magdelenat G."/>
            <person name="Matthews L."/>
            <person name="McCorrison J."/>
            <person name="Monaghan E.L."/>
            <person name="Mun J.H."/>
            <person name="Najar F.Z."/>
            <person name="Nicholson C."/>
            <person name="Noirot C."/>
            <person name="O'Bleness M."/>
            <person name="Paule C.R."/>
            <person name="Poulain J."/>
            <person name="Prion F."/>
            <person name="Qin B."/>
            <person name="Qu C."/>
            <person name="Retzel E.F."/>
            <person name="Riddle C."/>
            <person name="Sallet E."/>
            <person name="Samain S."/>
            <person name="Samson N."/>
            <person name="Sanders I."/>
            <person name="Saurat O."/>
            <person name="Scarpelli C."/>
            <person name="Schiex T."/>
            <person name="Segurens B."/>
            <person name="Severin A.J."/>
            <person name="Sherrier D.J."/>
            <person name="Shi R."/>
            <person name="Sims S."/>
            <person name="Singer S.R."/>
            <person name="Sinharoy S."/>
            <person name="Sterck L."/>
            <person name="Viollet A."/>
            <person name="Wang B.B."/>
            <person name="Wang K."/>
            <person name="Wang M."/>
            <person name="Wang X."/>
            <person name="Warfsmann J."/>
            <person name="Weissenbach J."/>
            <person name="White D.D."/>
            <person name="White J.D."/>
            <person name="Wiley G.B."/>
            <person name="Wincker P."/>
            <person name="Xing Y."/>
            <person name="Yang L."/>
            <person name="Yao Z."/>
            <person name="Ying F."/>
            <person name="Zhai J."/>
            <person name="Zhou L."/>
            <person name="Zuber A."/>
            <person name="Denarie J."/>
            <person name="Dixon R.A."/>
            <person name="May G.D."/>
            <person name="Schwartz D.C."/>
            <person name="Rogers J."/>
            <person name="Quetier F."/>
            <person name="Town C.D."/>
            <person name="Roe B.A."/>
        </authorList>
    </citation>
    <scope>NUCLEOTIDE SEQUENCE [LARGE SCALE GENOMIC DNA]</scope>
    <source>
        <strain evidence="1">A17</strain>
        <strain evidence="2 3">cv. Jemalong A17</strain>
    </source>
</reference>
<dbReference type="Proteomes" id="UP000002051">
    <property type="component" value="Chromosome 5"/>
</dbReference>
<evidence type="ECO:0000313" key="3">
    <source>
        <dbReference type="Proteomes" id="UP000002051"/>
    </source>
</evidence>
<gene>
    <name evidence="1" type="ordered locus">MTR_5g006910</name>
</gene>
<name>G7K517_MEDTR</name>
<accession>G7K517</accession>